<keyword evidence="7" id="KW-0653">Protein transport</keyword>
<dbReference type="RefSeq" id="WP_251260358.1">
    <property type="nucleotide sequence ID" value="NZ_JAMQGP010000002.1"/>
</dbReference>
<keyword evidence="3 8" id="KW-0812">Transmembrane</keyword>
<feature type="domain" description="MotA/TolQ/ExbB proton channel" evidence="9">
    <location>
        <begin position="103"/>
        <end position="216"/>
    </location>
</feature>
<evidence type="ECO:0000259" key="9">
    <source>
        <dbReference type="Pfam" id="PF01618"/>
    </source>
</evidence>
<comment type="subcellular location">
    <subcellularLocation>
        <location evidence="1">Cell membrane</location>
        <topology evidence="1">Multi-pass membrane protein</topology>
    </subcellularLocation>
    <subcellularLocation>
        <location evidence="7">Membrane</location>
        <topology evidence="7">Multi-pass membrane protein</topology>
    </subcellularLocation>
</comment>
<evidence type="ECO:0000256" key="6">
    <source>
        <dbReference type="ARBA" id="ARBA00023136"/>
    </source>
</evidence>
<evidence type="ECO:0000256" key="4">
    <source>
        <dbReference type="ARBA" id="ARBA00022779"/>
    </source>
</evidence>
<protein>
    <submittedName>
        <fullName evidence="11">Flagellar motor protein</fullName>
    </submittedName>
</protein>
<evidence type="ECO:0000256" key="2">
    <source>
        <dbReference type="ARBA" id="ARBA00022475"/>
    </source>
</evidence>
<evidence type="ECO:0000256" key="1">
    <source>
        <dbReference type="ARBA" id="ARBA00004651"/>
    </source>
</evidence>
<dbReference type="EMBL" id="JAMQGP010000002">
    <property type="protein sequence ID" value="MCM2678989.1"/>
    <property type="molecule type" value="Genomic_DNA"/>
</dbReference>
<dbReference type="GO" id="GO:0015031">
    <property type="term" value="P:protein transport"/>
    <property type="evidence" value="ECO:0007669"/>
    <property type="project" value="UniProtKB-KW"/>
</dbReference>
<name>A0AA41W5G6_9GAMM</name>
<sequence>MDKSTLLGILLGFGALFLGQVWEGGSLYSLLSFPAFLIVVGGTIGAVLIQTPLVVAKRALGQLVWMIKAPLPPLDEGIEKILHWSNISRHDGLLGLENQIMDEPDDFVRKGLTLLVDGAEAEQIRATMDIDMVMQRELQLDASKTYEAMGGYSPTIGIIGAVLGLIEAMNYLSEPERLGVGIATAFVATIYGVGFANFIYLPIANKIRYHIYNQANYQELMVEGLVAVAHGENPRNIEMRLRAFTQQ</sequence>
<organism evidence="11 12">
    <name type="scientific">Echinimonas agarilytica</name>
    <dbReference type="NCBI Taxonomy" id="1215918"/>
    <lineage>
        <taxon>Bacteria</taxon>
        <taxon>Pseudomonadati</taxon>
        <taxon>Pseudomonadota</taxon>
        <taxon>Gammaproteobacteria</taxon>
        <taxon>Alteromonadales</taxon>
        <taxon>Echinimonadaceae</taxon>
        <taxon>Echinimonas</taxon>
    </lineage>
</organism>
<keyword evidence="11" id="KW-0966">Cell projection</keyword>
<dbReference type="InterPro" id="IPR002898">
    <property type="entry name" value="MotA_ExbB_proton_chnl"/>
</dbReference>
<evidence type="ECO:0000313" key="11">
    <source>
        <dbReference type="EMBL" id="MCM2678989.1"/>
    </source>
</evidence>
<feature type="domain" description="Motility protein A N-terminal" evidence="10">
    <location>
        <begin position="7"/>
        <end position="69"/>
    </location>
</feature>
<evidence type="ECO:0000313" key="12">
    <source>
        <dbReference type="Proteomes" id="UP001165393"/>
    </source>
</evidence>
<dbReference type="PANTHER" id="PTHR30433">
    <property type="entry name" value="CHEMOTAXIS PROTEIN MOTA"/>
    <property type="match status" value="1"/>
</dbReference>
<dbReference type="GO" id="GO:0071978">
    <property type="term" value="P:bacterial-type flagellum-dependent swarming motility"/>
    <property type="evidence" value="ECO:0007669"/>
    <property type="project" value="InterPro"/>
</dbReference>
<dbReference type="NCBIfam" id="NF006583">
    <property type="entry name" value="PRK09109.1"/>
    <property type="match status" value="1"/>
</dbReference>
<gene>
    <name evidence="11" type="ORF">NAF29_04770</name>
</gene>
<keyword evidence="12" id="KW-1185">Reference proteome</keyword>
<reference evidence="11 12" key="1">
    <citation type="journal article" date="2013" name="Antonie Van Leeuwenhoek">
        <title>Echinimonas agarilytica gen. nov., sp. nov., a new gammaproteobacterium isolated from the sea urchin Strongylocentrotus intermedius.</title>
        <authorList>
            <person name="Nedashkovskaya O.I."/>
            <person name="Stenkova A.M."/>
            <person name="Zhukova N.V."/>
            <person name="Van Trappen S."/>
            <person name="Lee J.S."/>
            <person name="Kim S.B."/>
        </authorList>
    </citation>
    <scope>NUCLEOTIDE SEQUENCE [LARGE SCALE GENOMIC DNA]</scope>
    <source>
        <strain evidence="11 12">KMM 6351</strain>
    </source>
</reference>
<keyword evidence="2" id="KW-1003">Cell membrane</keyword>
<keyword evidence="11" id="KW-0282">Flagellum</keyword>
<keyword evidence="6 8" id="KW-0472">Membrane</keyword>
<dbReference type="GO" id="GO:0005886">
    <property type="term" value="C:plasma membrane"/>
    <property type="evidence" value="ECO:0007669"/>
    <property type="project" value="UniProtKB-SubCell"/>
</dbReference>
<feature type="transmembrane region" description="Helical" evidence="8">
    <location>
        <begin position="178"/>
        <end position="201"/>
    </location>
</feature>
<dbReference type="Pfam" id="PF20560">
    <property type="entry name" value="MotA_N"/>
    <property type="match status" value="1"/>
</dbReference>
<dbReference type="AlphaFoldDB" id="A0AA41W5G6"/>
<keyword evidence="4" id="KW-0283">Flagellar rotation</keyword>
<dbReference type="Proteomes" id="UP001165393">
    <property type="component" value="Unassembled WGS sequence"/>
</dbReference>
<proteinExistence type="inferred from homology"/>
<keyword evidence="5 8" id="KW-1133">Transmembrane helix</keyword>
<dbReference type="PANTHER" id="PTHR30433:SF3">
    <property type="entry name" value="MOTILITY PROTEIN A"/>
    <property type="match status" value="1"/>
</dbReference>
<dbReference type="InterPro" id="IPR047055">
    <property type="entry name" value="MotA-like"/>
</dbReference>
<evidence type="ECO:0000256" key="3">
    <source>
        <dbReference type="ARBA" id="ARBA00022692"/>
    </source>
</evidence>
<dbReference type="GO" id="GO:0006935">
    <property type="term" value="P:chemotaxis"/>
    <property type="evidence" value="ECO:0007669"/>
    <property type="project" value="InterPro"/>
</dbReference>
<keyword evidence="7" id="KW-0813">Transport</keyword>
<evidence type="ECO:0000256" key="8">
    <source>
        <dbReference type="SAM" id="Phobius"/>
    </source>
</evidence>
<comment type="similarity">
    <text evidence="7">Belongs to the exbB/tolQ family.</text>
</comment>
<evidence type="ECO:0000259" key="10">
    <source>
        <dbReference type="Pfam" id="PF20560"/>
    </source>
</evidence>
<dbReference type="InterPro" id="IPR046786">
    <property type="entry name" value="MotA_N"/>
</dbReference>
<dbReference type="Pfam" id="PF01618">
    <property type="entry name" value="MotA_ExbB"/>
    <property type="match status" value="1"/>
</dbReference>
<keyword evidence="11" id="KW-0969">Cilium</keyword>
<feature type="transmembrane region" description="Helical" evidence="8">
    <location>
        <begin position="152"/>
        <end position="172"/>
    </location>
</feature>
<accession>A0AA41W5G6</accession>
<feature type="transmembrane region" description="Helical" evidence="8">
    <location>
        <begin position="33"/>
        <end position="56"/>
    </location>
</feature>
<evidence type="ECO:0000256" key="7">
    <source>
        <dbReference type="RuleBase" id="RU004057"/>
    </source>
</evidence>
<evidence type="ECO:0000256" key="5">
    <source>
        <dbReference type="ARBA" id="ARBA00022989"/>
    </source>
</evidence>
<comment type="caution">
    <text evidence="11">The sequence shown here is derived from an EMBL/GenBank/DDBJ whole genome shotgun (WGS) entry which is preliminary data.</text>
</comment>